<dbReference type="Proteomes" id="UP000006793">
    <property type="component" value="Chromosome"/>
</dbReference>
<dbReference type="InParanoid" id="F8A9E2"/>
<reference evidence="8 9" key="2">
    <citation type="journal article" date="2012" name="Stand. Genomic Sci.">
        <title>Complete genome sequence of the thermophilic sulfate-reducing ocean bacterium Thermodesulfatator indicus type strain (CIR29812(T)).</title>
        <authorList>
            <person name="Anderson I."/>
            <person name="Saunders E."/>
            <person name="Lapidus A."/>
            <person name="Nolan M."/>
            <person name="Lucas S."/>
            <person name="Tice H."/>
            <person name="Del Rio T.G."/>
            <person name="Cheng J.F."/>
            <person name="Han C."/>
            <person name="Tapia R."/>
            <person name="Goodwin L.A."/>
            <person name="Pitluck S."/>
            <person name="Liolios K."/>
            <person name="Mavromatis K."/>
            <person name="Pagani I."/>
            <person name="Ivanova N."/>
            <person name="Mikhailova N."/>
            <person name="Pati A."/>
            <person name="Chen A."/>
            <person name="Palaniappan K."/>
            <person name="Land M."/>
            <person name="Hauser L."/>
            <person name="Jeffries C.D."/>
            <person name="Chang Y.J."/>
            <person name="Brambilla E.M."/>
            <person name="Rohde M."/>
            <person name="Spring S."/>
            <person name="Goker M."/>
            <person name="Detter J.C."/>
            <person name="Woyke T."/>
            <person name="Bristow J."/>
            <person name="Eisen J.A."/>
            <person name="Markowitz V."/>
            <person name="Hugenholtz P."/>
            <person name="Kyrpides N.C."/>
            <person name="Klenk H.P."/>
        </authorList>
    </citation>
    <scope>NUCLEOTIDE SEQUENCE [LARGE SCALE GENOMIC DNA]</scope>
    <source>
        <strain evidence="9">DSM 15286 / JCM 11887 / CIR29812</strain>
    </source>
</reference>
<evidence type="ECO:0000313" key="9">
    <source>
        <dbReference type="Proteomes" id="UP000006793"/>
    </source>
</evidence>
<keyword evidence="9" id="KW-1185">Reference proteome</keyword>
<dbReference type="GO" id="GO:0004673">
    <property type="term" value="F:protein histidine kinase activity"/>
    <property type="evidence" value="ECO:0007669"/>
    <property type="project" value="UniProtKB-EC"/>
</dbReference>
<dbReference type="RefSeq" id="WP_013906830.1">
    <property type="nucleotide sequence ID" value="NC_015681.1"/>
</dbReference>
<proteinExistence type="predicted"/>
<dbReference type="InterPro" id="IPR005467">
    <property type="entry name" value="His_kinase_dom"/>
</dbReference>
<dbReference type="EMBL" id="CP002683">
    <property type="protein sequence ID" value="AEH44083.1"/>
    <property type="molecule type" value="Genomic_DNA"/>
</dbReference>
<evidence type="ECO:0000313" key="8">
    <source>
        <dbReference type="EMBL" id="AEH44083.1"/>
    </source>
</evidence>
<dbReference type="PaxDb" id="667014-Thein_0198"/>
<dbReference type="SUPFAM" id="SSF55874">
    <property type="entry name" value="ATPase domain of HSP90 chaperone/DNA topoisomerase II/histidine kinase"/>
    <property type="match status" value="1"/>
</dbReference>
<dbReference type="HOGENOM" id="CLU_590158_0_0_0"/>
<dbReference type="InterPro" id="IPR050736">
    <property type="entry name" value="Sensor_HK_Regulatory"/>
</dbReference>
<organism evidence="8 9">
    <name type="scientific">Thermodesulfatator indicus (strain DSM 15286 / JCM 11887 / CIR29812)</name>
    <dbReference type="NCBI Taxonomy" id="667014"/>
    <lineage>
        <taxon>Bacteria</taxon>
        <taxon>Pseudomonadati</taxon>
        <taxon>Thermodesulfobacteriota</taxon>
        <taxon>Thermodesulfobacteria</taxon>
        <taxon>Thermodesulfobacteriales</taxon>
        <taxon>Thermodesulfatatoraceae</taxon>
        <taxon>Thermodesulfatator</taxon>
    </lineage>
</organism>
<keyword evidence="6" id="KW-0175">Coiled coil</keyword>
<evidence type="ECO:0000256" key="3">
    <source>
        <dbReference type="ARBA" id="ARBA00022679"/>
    </source>
</evidence>
<keyword evidence="4 8" id="KW-0418">Kinase</keyword>
<feature type="domain" description="Histidine kinase" evidence="7">
    <location>
        <begin position="281"/>
        <end position="442"/>
    </location>
</feature>
<feature type="coiled-coil region" evidence="6">
    <location>
        <begin position="198"/>
        <end position="247"/>
    </location>
</feature>
<protein>
    <recommendedName>
        <fullName evidence="2">histidine kinase</fullName>
        <ecNumber evidence="2">2.7.13.3</ecNumber>
    </recommendedName>
</protein>
<evidence type="ECO:0000256" key="6">
    <source>
        <dbReference type="SAM" id="Coils"/>
    </source>
</evidence>
<dbReference type="PRINTS" id="PR00344">
    <property type="entry name" value="BCTRLSENSOR"/>
</dbReference>
<dbReference type="PATRIC" id="fig|667014.3.peg.204"/>
<dbReference type="STRING" id="667014.Thein_0198"/>
<dbReference type="Pfam" id="PF02518">
    <property type="entry name" value="HATPase_c"/>
    <property type="match status" value="1"/>
</dbReference>
<dbReference type="eggNOG" id="COG2205">
    <property type="taxonomic scope" value="Bacteria"/>
</dbReference>
<evidence type="ECO:0000256" key="2">
    <source>
        <dbReference type="ARBA" id="ARBA00012438"/>
    </source>
</evidence>
<sequence length="451" mass="52815">MDTGLETIKERLLAKRKQYDEYAFTKEQLYALWAFFDLAQEFASIKNFYRLCVLIPKDFFNCESFLYLVKEDNSTELMASSEKGLFDPPKKVNIPLTKKYLKDNSRHFFPFIGNRKLLNLIPVNHKEKDLLGILEIIADSLSPQEVFFFQKYANRIGYSLHIKLVIDQILEHIRFVNDLVADIEHNIIIPNMYYRYLYKQLHKKIDQLNQLISNLSKEESFNLKKFRKDLEVLYEELLSSYQQIEKHYENNSLFLESLLRQEHFKEGRFVLRRKPCRFAKEVIETQLERYRKRFEQAGITIDNRLGGVPEDEEFIIAVDVGLLSQVYANLFSNTLKYAQEVTDEKGKKVKFISFGREIISDYFGPGRDGIKFNVFSTGPHLSPEEAKKLFEEGWRGKNTNGKPGSGRGLYFVRKIIELHGGVVGYEPTPMGNNFYFILPLKAVRHTNGELN</sequence>
<dbReference type="PANTHER" id="PTHR43711">
    <property type="entry name" value="TWO-COMPONENT HISTIDINE KINASE"/>
    <property type="match status" value="1"/>
</dbReference>
<evidence type="ECO:0000256" key="5">
    <source>
        <dbReference type="ARBA" id="ARBA00023012"/>
    </source>
</evidence>
<dbReference type="InterPro" id="IPR036890">
    <property type="entry name" value="HATPase_C_sf"/>
</dbReference>
<keyword evidence="3" id="KW-0808">Transferase</keyword>
<gene>
    <name evidence="8" type="ordered locus">Thein_0198</name>
</gene>
<dbReference type="AlphaFoldDB" id="F8A9E2"/>
<dbReference type="KEGG" id="tid:Thein_0198"/>
<name>F8A9E2_THEID</name>
<dbReference type="SMART" id="SM00387">
    <property type="entry name" value="HATPase_c"/>
    <property type="match status" value="1"/>
</dbReference>
<accession>F8A9E2</accession>
<comment type="catalytic activity">
    <reaction evidence="1">
        <text>ATP + protein L-histidine = ADP + protein N-phospho-L-histidine.</text>
        <dbReference type="EC" id="2.7.13.3"/>
    </reaction>
</comment>
<dbReference type="Gene3D" id="3.30.565.10">
    <property type="entry name" value="Histidine kinase-like ATPase, C-terminal domain"/>
    <property type="match status" value="1"/>
</dbReference>
<dbReference type="InterPro" id="IPR003594">
    <property type="entry name" value="HATPase_dom"/>
</dbReference>
<dbReference type="OrthoDB" id="5469178at2"/>
<dbReference type="PANTHER" id="PTHR43711:SF1">
    <property type="entry name" value="HISTIDINE KINASE 1"/>
    <property type="match status" value="1"/>
</dbReference>
<reference evidence="9" key="1">
    <citation type="submission" date="2011-04" db="EMBL/GenBank/DDBJ databases">
        <title>The complete genome of Thermodesulfatator indicus DSM 15286.</title>
        <authorList>
            <person name="Lucas S."/>
            <person name="Copeland A."/>
            <person name="Lapidus A."/>
            <person name="Bruce D."/>
            <person name="Goodwin L."/>
            <person name="Pitluck S."/>
            <person name="Peters L."/>
            <person name="Kyrpides N."/>
            <person name="Mavromatis K."/>
            <person name="Pagani I."/>
            <person name="Ivanova N."/>
            <person name="Saunders L."/>
            <person name="Detter J.C."/>
            <person name="Tapia R."/>
            <person name="Han C."/>
            <person name="Land M."/>
            <person name="Hauser L."/>
            <person name="Markowitz V."/>
            <person name="Cheng J.-F."/>
            <person name="Hugenholtz P."/>
            <person name="Woyke T."/>
            <person name="Wu D."/>
            <person name="Spring S."/>
            <person name="Schroeder M."/>
            <person name="Brambilla E."/>
            <person name="Klenk H.-P."/>
            <person name="Eisen J.A."/>
        </authorList>
    </citation>
    <scope>NUCLEOTIDE SEQUENCE [LARGE SCALE GENOMIC DNA]</scope>
    <source>
        <strain evidence="9">DSM 15286 / JCM 11887 / CIR29812</strain>
    </source>
</reference>
<dbReference type="EC" id="2.7.13.3" evidence="2"/>
<evidence type="ECO:0000259" key="7">
    <source>
        <dbReference type="PROSITE" id="PS50109"/>
    </source>
</evidence>
<evidence type="ECO:0000256" key="4">
    <source>
        <dbReference type="ARBA" id="ARBA00022777"/>
    </source>
</evidence>
<keyword evidence="5" id="KW-0902">Two-component regulatory system</keyword>
<dbReference type="PROSITE" id="PS50109">
    <property type="entry name" value="HIS_KIN"/>
    <property type="match status" value="1"/>
</dbReference>
<dbReference type="GO" id="GO:0000160">
    <property type="term" value="P:phosphorelay signal transduction system"/>
    <property type="evidence" value="ECO:0007669"/>
    <property type="project" value="UniProtKB-KW"/>
</dbReference>
<evidence type="ECO:0000256" key="1">
    <source>
        <dbReference type="ARBA" id="ARBA00000085"/>
    </source>
</evidence>
<dbReference type="InterPro" id="IPR004358">
    <property type="entry name" value="Sig_transdc_His_kin-like_C"/>
</dbReference>